<evidence type="ECO:0000256" key="1">
    <source>
        <dbReference type="ARBA" id="ARBA00022679"/>
    </source>
</evidence>
<dbReference type="InterPro" id="IPR050832">
    <property type="entry name" value="Bact_Acetyltransf"/>
</dbReference>
<dbReference type="Pfam" id="PF00583">
    <property type="entry name" value="Acetyltransf_1"/>
    <property type="match status" value="1"/>
</dbReference>
<name>A0A547Q6R0_9RHOB</name>
<keyword evidence="1 4" id="KW-0808">Transferase</keyword>
<sequence>MIDPERFLTDTWPAAATERLGPFTLRDGAGGGKRTEAATCNGVPDDATLDEAEAALTARQRPLLFRLRSDETAFDEMLAARGYARIDPTLWLSRPLTEAPSPPPVTGFAIWPPLQVQREIWDEGDVPETRRAVMARVAVPKVSVLGRASDKPAGTLFVAVSGRTAVVHALHVRPECRRQSMARHLMAHAERWAMRRGAREIGLFVTEANAPARALYGTLGFEGGPCYHYRIRD</sequence>
<reference evidence="4 5" key="1">
    <citation type="submission" date="2019-06" db="EMBL/GenBank/DDBJ databases">
        <title>Paenimaribius caenipelagi gen. nov., sp. nov., isolated from a tidal flat.</title>
        <authorList>
            <person name="Yoon J.-H."/>
        </authorList>
    </citation>
    <scope>NUCLEOTIDE SEQUENCE [LARGE SCALE GENOMIC DNA]</scope>
    <source>
        <strain evidence="4 5">JBTF-M29</strain>
    </source>
</reference>
<dbReference type="GO" id="GO:0016747">
    <property type="term" value="F:acyltransferase activity, transferring groups other than amino-acyl groups"/>
    <property type="evidence" value="ECO:0007669"/>
    <property type="project" value="InterPro"/>
</dbReference>
<keyword evidence="5" id="KW-1185">Reference proteome</keyword>
<dbReference type="Proteomes" id="UP000318590">
    <property type="component" value="Unassembled WGS sequence"/>
</dbReference>
<dbReference type="CDD" id="cd04301">
    <property type="entry name" value="NAT_SF"/>
    <property type="match status" value="1"/>
</dbReference>
<proteinExistence type="predicted"/>
<dbReference type="OrthoDB" id="7301318at2"/>
<feature type="domain" description="N-acetyltransferase" evidence="3">
    <location>
        <begin position="100"/>
        <end position="233"/>
    </location>
</feature>
<comment type="caution">
    <text evidence="4">The sequence shown here is derived from an EMBL/GenBank/DDBJ whole genome shotgun (WGS) entry which is preliminary data.</text>
</comment>
<dbReference type="PANTHER" id="PTHR43877">
    <property type="entry name" value="AMINOALKYLPHOSPHONATE N-ACETYLTRANSFERASE-RELATED-RELATED"/>
    <property type="match status" value="1"/>
</dbReference>
<accession>A0A547Q6R0</accession>
<protein>
    <submittedName>
        <fullName evidence="4">GNAT family N-acetyltransferase</fullName>
    </submittedName>
</protein>
<dbReference type="RefSeq" id="WP_142834058.1">
    <property type="nucleotide sequence ID" value="NZ_VFSV01000008.1"/>
</dbReference>
<dbReference type="AlphaFoldDB" id="A0A547Q6R0"/>
<dbReference type="SUPFAM" id="SSF55729">
    <property type="entry name" value="Acyl-CoA N-acyltransferases (Nat)"/>
    <property type="match status" value="1"/>
</dbReference>
<dbReference type="InterPro" id="IPR000182">
    <property type="entry name" value="GNAT_dom"/>
</dbReference>
<dbReference type="PANTHER" id="PTHR43877:SF1">
    <property type="entry name" value="ACETYLTRANSFERASE"/>
    <property type="match status" value="1"/>
</dbReference>
<evidence type="ECO:0000313" key="5">
    <source>
        <dbReference type="Proteomes" id="UP000318590"/>
    </source>
</evidence>
<dbReference type="PROSITE" id="PS51186">
    <property type="entry name" value="GNAT"/>
    <property type="match status" value="1"/>
</dbReference>
<keyword evidence="2" id="KW-0012">Acyltransferase</keyword>
<evidence type="ECO:0000313" key="4">
    <source>
        <dbReference type="EMBL" id="TRD22068.1"/>
    </source>
</evidence>
<evidence type="ECO:0000259" key="3">
    <source>
        <dbReference type="PROSITE" id="PS51186"/>
    </source>
</evidence>
<dbReference type="InterPro" id="IPR016181">
    <property type="entry name" value="Acyl_CoA_acyltransferase"/>
</dbReference>
<gene>
    <name evidence="4" type="ORF">FEV53_06780</name>
</gene>
<dbReference type="EMBL" id="VFSV01000008">
    <property type="protein sequence ID" value="TRD22068.1"/>
    <property type="molecule type" value="Genomic_DNA"/>
</dbReference>
<dbReference type="Gene3D" id="3.40.630.30">
    <property type="match status" value="1"/>
</dbReference>
<organism evidence="4 5">
    <name type="scientific">Palleronia caenipelagi</name>
    <dbReference type="NCBI Taxonomy" id="2489174"/>
    <lineage>
        <taxon>Bacteria</taxon>
        <taxon>Pseudomonadati</taxon>
        <taxon>Pseudomonadota</taxon>
        <taxon>Alphaproteobacteria</taxon>
        <taxon>Rhodobacterales</taxon>
        <taxon>Roseobacteraceae</taxon>
        <taxon>Palleronia</taxon>
    </lineage>
</organism>
<evidence type="ECO:0000256" key="2">
    <source>
        <dbReference type="ARBA" id="ARBA00023315"/>
    </source>
</evidence>